<name>A0A840W351_9ACTN</name>
<dbReference type="Proteomes" id="UP000579647">
    <property type="component" value="Unassembled WGS sequence"/>
</dbReference>
<evidence type="ECO:0000313" key="2">
    <source>
        <dbReference type="Proteomes" id="UP000579647"/>
    </source>
</evidence>
<comment type="caution">
    <text evidence="1">The sequence shown here is derived from an EMBL/GenBank/DDBJ whole genome shotgun (WGS) entry which is preliminary data.</text>
</comment>
<sequence length="32" mass="3803">MPADRWKKAETVDVYDRELNPVARNSVMRLEL</sequence>
<proteinExistence type="predicted"/>
<protein>
    <submittedName>
        <fullName evidence="1">Uncharacterized protein</fullName>
    </submittedName>
</protein>
<dbReference type="EMBL" id="JACHDO010000001">
    <property type="protein sequence ID" value="MBB5491310.1"/>
    <property type="molecule type" value="Genomic_DNA"/>
</dbReference>
<organism evidence="1 2">
    <name type="scientific">Nocardiopsis metallicus</name>
    <dbReference type="NCBI Taxonomy" id="179819"/>
    <lineage>
        <taxon>Bacteria</taxon>
        <taxon>Bacillati</taxon>
        <taxon>Actinomycetota</taxon>
        <taxon>Actinomycetes</taxon>
        <taxon>Streptosporangiales</taxon>
        <taxon>Nocardiopsidaceae</taxon>
        <taxon>Nocardiopsis</taxon>
    </lineage>
</organism>
<gene>
    <name evidence="1" type="ORF">HNR07_002447</name>
</gene>
<keyword evidence="2" id="KW-1185">Reference proteome</keyword>
<reference evidence="1 2" key="1">
    <citation type="submission" date="2020-08" db="EMBL/GenBank/DDBJ databases">
        <title>Sequencing the genomes of 1000 actinobacteria strains.</title>
        <authorList>
            <person name="Klenk H.-P."/>
        </authorList>
    </citation>
    <scope>NUCLEOTIDE SEQUENCE [LARGE SCALE GENOMIC DNA]</scope>
    <source>
        <strain evidence="1 2">DSM 44598</strain>
    </source>
</reference>
<evidence type="ECO:0000313" key="1">
    <source>
        <dbReference type="EMBL" id="MBB5491310.1"/>
    </source>
</evidence>
<dbReference type="AlphaFoldDB" id="A0A840W351"/>
<accession>A0A840W351</accession>